<name>A0ABW1E6B6_9ACTN</name>
<evidence type="ECO:0000313" key="1">
    <source>
        <dbReference type="EMBL" id="MFC5855977.1"/>
    </source>
</evidence>
<gene>
    <name evidence="1" type="ORF">ACFPZI_30670</name>
</gene>
<reference evidence="2" key="1">
    <citation type="journal article" date="2019" name="Int. J. Syst. Evol. Microbiol.">
        <title>The Global Catalogue of Microorganisms (GCM) 10K type strain sequencing project: providing services to taxonomists for standard genome sequencing and annotation.</title>
        <authorList>
            <consortium name="The Broad Institute Genomics Platform"/>
            <consortium name="The Broad Institute Genome Sequencing Center for Infectious Disease"/>
            <person name="Wu L."/>
            <person name="Ma J."/>
        </authorList>
    </citation>
    <scope>NUCLEOTIDE SEQUENCE [LARGE SCALE GENOMIC DNA]</scope>
    <source>
        <strain evidence="2">JCM 10411</strain>
    </source>
</reference>
<dbReference type="EMBL" id="JBHSOA010000085">
    <property type="protein sequence ID" value="MFC5855977.1"/>
    <property type="molecule type" value="Genomic_DNA"/>
</dbReference>
<organism evidence="1 2">
    <name type="scientific">Streptomyces chlorus</name>
    <dbReference type="NCBI Taxonomy" id="887452"/>
    <lineage>
        <taxon>Bacteria</taxon>
        <taxon>Bacillati</taxon>
        <taxon>Actinomycetota</taxon>
        <taxon>Actinomycetes</taxon>
        <taxon>Kitasatosporales</taxon>
        <taxon>Streptomycetaceae</taxon>
        <taxon>Streptomyces</taxon>
    </lineage>
</organism>
<dbReference type="Proteomes" id="UP001596180">
    <property type="component" value="Unassembled WGS sequence"/>
</dbReference>
<keyword evidence="2" id="KW-1185">Reference proteome</keyword>
<accession>A0ABW1E6B6</accession>
<evidence type="ECO:0000313" key="2">
    <source>
        <dbReference type="Proteomes" id="UP001596180"/>
    </source>
</evidence>
<dbReference type="RefSeq" id="WP_381369904.1">
    <property type="nucleotide sequence ID" value="NZ_JBHSOA010000085.1"/>
</dbReference>
<sequence>MTNHAGIAVRDTAIAVLSRTASGLLLKNFDEVASWRPPTSDAVSFGAEPRQ</sequence>
<proteinExistence type="predicted"/>
<protein>
    <submittedName>
        <fullName evidence="1">Uncharacterized protein</fullName>
    </submittedName>
</protein>
<comment type="caution">
    <text evidence="1">The sequence shown here is derived from an EMBL/GenBank/DDBJ whole genome shotgun (WGS) entry which is preliminary data.</text>
</comment>